<reference evidence="1" key="1">
    <citation type="journal article" date="2023" name="Genome Biol. Evol.">
        <title>Long-read-based Genome Assembly of Drosophila gunungcola Reveals Fewer Chemosensory Genes in Flower-breeding Species.</title>
        <authorList>
            <person name="Negi A."/>
            <person name="Liao B.Y."/>
            <person name="Yeh S.D."/>
        </authorList>
    </citation>
    <scope>NUCLEOTIDE SEQUENCE</scope>
    <source>
        <strain evidence="1">Sukarami</strain>
    </source>
</reference>
<gene>
    <name evidence="1" type="ORF">M5D96_011495</name>
</gene>
<keyword evidence="2" id="KW-1185">Reference proteome</keyword>
<accession>A0A9P9YFG8</accession>
<proteinExistence type="predicted"/>
<dbReference type="Proteomes" id="UP001059596">
    <property type="component" value="Unassembled WGS sequence"/>
</dbReference>
<sequence length="52" mass="6144">IYRPYFKQALELFLISQQKLLPLVKKWENAVYAIKTSTILLQKEGINQKHAK</sequence>
<evidence type="ECO:0000313" key="1">
    <source>
        <dbReference type="EMBL" id="KAI8035745.1"/>
    </source>
</evidence>
<name>A0A9P9YFG8_9MUSC</name>
<dbReference type="EMBL" id="JAMKOV010000031">
    <property type="protein sequence ID" value="KAI8035745.1"/>
    <property type="molecule type" value="Genomic_DNA"/>
</dbReference>
<feature type="non-terminal residue" evidence="1">
    <location>
        <position position="52"/>
    </location>
</feature>
<dbReference type="AlphaFoldDB" id="A0A9P9YFG8"/>
<organism evidence="1 2">
    <name type="scientific">Drosophila gunungcola</name>
    <name type="common">fruit fly</name>
    <dbReference type="NCBI Taxonomy" id="103775"/>
    <lineage>
        <taxon>Eukaryota</taxon>
        <taxon>Metazoa</taxon>
        <taxon>Ecdysozoa</taxon>
        <taxon>Arthropoda</taxon>
        <taxon>Hexapoda</taxon>
        <taxon>Insecta</taxon>
        <taxon>Pterygota</taxon>
        <taxon>Neoptera</taxon>
        <taxon>Endopterygota</taxon>
        <taxon>Diptera</taxon>
        <taxon>Brachycera</taxon>
        <taxon>Muscomorpha</taxon>
        <taxon>Ephydroidea</taxon>
        <taxon>Drosophilidae</taxon>
        <taxon>Drosophila</taxon>
        <taxon>Sophophora</taxon>
    </lineage>
</organism>
<protein>
    <submittedName>
        <fullName evidence="1">Uncharacterized protein</fullName>
    </submittedName>
</protein>
<comment type="caution">
    <text evidence="1">The sequence shown here is derived from an EMBL/GenBank/DDBJ whole genome shotgun (WGS) entry which is preliminary data.</text>
</comment>
<evidence type="ECO:0000313" key="2">
    <source>
        <dbReference type="Proteomes" id="UP001059596"/>
    </source>
</evidence>